<dbReference type="Proteomes" id="UP001390339">
    <property type="component" value="Unassembled WGS sequence"/>
</dbReference>
<proteinExistence type="predicted"/>
<gene>
    <name evidence="1" type="ORF">PGQ11_011963</name>
</gene>
<dbReference type="EMBL" id="JAPCWZ010000007">
    <property type="protein sequence ID" value="KAK8856051.1"/>
    <property type="molecule type" value="Genomic_DNA"/>
</dbReference>
<evidence type="ECO:0000313" key="1">
    <source>
        <dbReference type="EMBL" id="KAK8856051.1"/>
    </source>
</evidence>
<keyword evidence="2" id="KW-1185">Reference proteome</keyword>
<organism evidence="1 2">
    <name type="scientific">Apiospora arundinis</name>
    <dbReference type="NCBI Taxonomy" id="335852"/>
    <lineage>
        <taxon>Eukaryota</taxon>
        <taxon>Fungi</taxon>
        <taxon>Dikarya</taxon>
        <taxon>Ascomycota</taxon>
        <taxon>Pezizomycotina</taxon>
        <taxon>Sordariomycetes</taxon>
        <taxon>Xylariomycetidae</taxon>
        <taxon>Amphisphaeriales</taxon>
        <taxon>Apiosporaceae</taxon>
        <taxon>Apiospora</taxon>
    </lineage>
</organism>
<comment type="caution">
    <text evidence="1">The sequence shown here is derived from an EMBL/GenBank/DDBJ whole genome shotgun (WGS) entry which is preliminary data.</text>
</comment>
<accession>A0ABR2I1K5</accession>
<protein>
    <submittedName>
        <fullName evidence="1">Uncharacterized protein</fullName>
    </submittedName>
</protein>
<sequence length="69" mass="7788">MLGSDGRLFEVKWYGPRVEKLKGTFGADFVDDCSFTGVKIGVGADLEEIDIADEWADRNERAYTRASRR</sequence>
<name>A0ABR2I1K5_9PEZI</name>
<reference evidence="1 2" key="1">
    <citation type="journal article" date="2024" name="IMA Fungus">
        <title>Apiospora arundinis, a panoply of carbohydrate-active enzymes and secondary metabolites.</title>
        <authorList>
            <person name="Sorensen T."/>
            <person name="Petersen C."/>
            <person name="Muurmann A.T."/>
            <person name="Christiansen J.V."/>
            <person name="Brundto M.L."/>
            <person name="Overgaard C.K."/>
            <person name="Boysen A.T."/>
            <person name="Wollenberg R.D."/>
            <person name="Larsen T.O."/>
            <person name="Sorensen J.L."/>
            <person name="Nielsen K.L."/>
            <person name="Sondergaard T.E."/>
        </authorList>
    </citation>
    <scope>NUCLEOTIDE SEQUENCE [LARGE SCALE GENOMIC DNA]</scope>
    <source>
        <strain evidence="1 2">AAU 773</strain>
    </source>
</reference>
<evidence type="ECO:0000313" key="2">
    <source>
        <dbReference type="Proteomes" id="UP001390339"/>
    </source>
</evidence>